<dbReference type="InterPro" id="IPR027417">
    <property type="entry name" value="P-loop_NTPase"/>
</dbReference>
<dbReference type="SUPFAM" id="SSF81886">
    <property type="entry name" value="Helical scaffold and wing domains of SecA"/>
    <property type="match status" value="1"/>
</dbReference>
<dbReference type="FunFam" id="3.40.50.300:FF:000113">
    <property type="entry name" value="Preprotein translocase subunit SecA"/>
    <property type="match status" value="1"/>
</dbReference>
<reference evidence="15 16" key="1">
    <citation type="submission" date="2015-11" db="EMBL/GenBank/DDBJ databases">
        <title>Expanding the genomic diversity of Burkholderia species for the development of highly accurate diagnostics.</title>
        <authorList>
            <person name="Sahl J."/>
            <person name="Keim P."/>
            <person name="Wagner D."/>
        </authorList>
    </citation>
    <scope>NUCLEOTIDE SEQUENCE [LARGE SCALE GENOMIC DNA]</scope>
    <source>
        <strain evidence="15 16">MSMB2087WGS</strain>
    </source>
</reference>
<dbReference type="PANTHER" id="PTHR30612">
    <property type="entry name" value="SECA INNER MEMBRANE COMPONENT OF SEC PROTEIN SECRETION SYSTEM"/>
    <property type="match status" value="1"/>
</dbReference>
<comment type="subunit">
    <text evidence="11">Monomer and homodimer. Part of the essential Sec protein translocation apparatus which comprises SecA, SecYEG and auxiliary proteins SecDF-YajC and YidC.</text>
</comment>
<dbReference type="InterPro" id="IPR000185">
    <property type="entry name" value="SecA"/>
</dbReference>
<dbReference type="SMART" id="SM00958">
    <property type="entry name" value="SecA_PP_bind"/>
    <property type="match status" value="1"/>
</dbReference>
<dbReference type="GO" id="GO:0065002">
    <property type="term" value="P:intracellular protein transmembrane transport"/>
    <property type="evidence" value="ECO:0007669"/>
    <property type="project" value="UniProtKB-UniRule"/>
</dbReference>
<dbReference type="Gene3D" id="3.90.1440.10">
    <property type="entry name" value="SecA, preprotein cross-linking domain"/>
    <property type="match status" value="1"/>
</dbReference>
<dbReference type="SUPFAM" id="SSF81767">
    <property type="entry name" value="Pre-protein crosslinking domain of SecA"/>
    <property type="match status" value="1"/>
</dbReference>
<evidence type="ECO:0000256" key="11">
    <source>
        <dbReference type="HAMAP-Rule" id="MF_01382"/>
    </source>
</evidence>
<dbReference type="InterPro" id="IPR044722">
    <property type="entry name" value="SecA_SF2_C"/>
</dbReference>
<evidence type="ECO:0000256" key="2">
    <source>
        <dbReference type="ARBA" id="ARBA00007650"/>
    </source>
</evidence>
<dbReference type="InterPro" id="IPR011116">
    <property type="entry name" value="SecA_Wing/Scaffold"/>
</dbReference>
<dbReference type="PANTHER" id="PTHR30612:SF0">
    <property type="entry name" value="CHLOROPLAST PROTEIN-TRANSPORTING ATPASE"/>
    <property type="match status" value="1"/>
</dbReference>
<dbReference type="GO" id="GO:0006605">
    <property type="term" value="P:protein targeting"/>
    <property type="evidence" value="ECO:0007669"/>
    <property type="project" value="UniProtKB-UniRule"/>
</dbReference>
<dbReference type="SUPFAM" id="SSF52540">
    <property type="entry name" value="P-loop containing nucleoside triphosphate hydrolases"/>
    <property type="match status" value="2"/>
</dbReference>
<dbReference type="PRINTS" id="PR00906">
    <property type="entry name" value="SECA"/>
</dbReference>
<protein>
    <recommendedName>
        <fullName evidence="11 12">Protein translocase subunit SecA</fullName>
        <ecNumber evidence="11">7.4.2.8</ecNumber>
    </recommendedName>
</protein>
<keyword evidence="3 11" id="KW-0813">Transport</keyword>
<keyword evidence="6 11" id="KW-0067">ATP-binding</keyword>
<feature type="binding site" evidence="11">
    <location>
        <position position="83"/>
    </location>
    <ligand>
        <name>ATP</name>
        <dbReference type="ChEBI" id="CHEBI:30616"/>
    </ligand>
</feature>
<dbReference type="Pfam" id="PF07517">
    <property type="entry name" value="SecA_DEAD"/>
    <property type="match status" value="1"/>
</dbReference>
<dbReference type="Gene3D" id="1.10.3060.10">
    <property type="entry name" value="Helical scaffold and wing domains of SecA"/>
    <property type="match status" value="1"/>
</dbReference>
<dbReference type="NCBIfam" id="TIGR00963">
    <property type="entry name" value="secA"/>
    <property type="match status" value="1"/>
</dbReference>
<keyword evidence="10 11" id="KW-0472">Membrane</keyword>
<gene>
    <name evidence="11" type="primary">secA</name>
    <name evidence="15" type="ORF">WL29_22160</name>
</gene>
<keyword evidence="7 11" id="KW-0653">Protein transport</keyword>
<feature type="binding site" evidence="11">
    <location>
        <position position="505"/>
    </location>
    <ligand>
        <name>ATP</name>
        <dbReference type="ChEBI" id="CHEBI:30616"/>
    </ligand>
</feature>
<evidence type="ECO:0000256" key="10">
    <source>
        <dbReference type="ARBA" id="ARBA00023136"/>
    </source>
</evidence>
<evidence type="ECO:0000256" key="9">
    <source>
        <dbReference type="ARBA" id="ARBA00023010"/>
    </source>
</evidence>
<dbReference type="GO" id="GO:0008564">
    <property type="term" value="F:protein-exporting ATPase activity"/>
    <property type="evidence" value="ECO:0007669"/>
    <property type="project" value="UniProtKB-EC"/>
</dbReference>
<dbReference type="InterPro" id="IPR036266">
    <property type="entry name" value="SecA_Wing/Scaffold_sf"/>
</dbReference>
<dbReference type="Pfam" id="PF07516">
    <property type="entry name" value="SecA_SW"/>
    <property type="match status" value="1"/>
</dbReference>
<dbReference type="Proteomes" id="UP000060630">
    <property type="component" value="Unassembled WGS sequence"/>
</dbReference>
<keyword evidence="9 11" id="KW-0811">Translocation</keyword>
<feature type="domain" description="SecA family profile" evidence="14">
    <location>
        <begin position="1"/>
        <end position="625"/>
    </location>
</feature>
<keyword evidence="4 11" id="KW-1003">Cell membrane</keyword>
<dbReference type="InterPro" id="IPR011115">
    <property type="entry name" value="SecA_DEAD"/>
</dbReference>
<dbReference type="GO" id="GO:0017038">
    <property type="term" value="P:protein import"/>
    <property type="evidence" value="ECO:0007669"/>
    <property type="project" value="InterPro"/>
</dbReference>
<dbReference type="RefSeq" id="WP_060192471.1">
    <property type="nucleotide sequence ID" value="NZ_LPHD01000049.1"/>
</dbReference>
<evidence type="ECO:0000256" key="12">
    <source>
        <dbReference type="RuleBase" id="RU003874"/>
    </source>
</evidence>
<dbReference type="GO" id="GO:0043952">
    <property type="term" value="P:protein transport by the Sec complex"/>
    <property type="evidence" value="ECO:0007669"/>
    <property type="project" value="TreeGrafter"/>
</dbReference>
<dbReference type="GO" id="GO:0005524">
    <property type="term" value="F:ATP binding"/>
    <property type="evidence" value="ECO:0007669"/>
    <property type="project" value="UniProtKB-UniRule"/>
</dbReference>
<feature type="binding site" evidence="11">
    <location>
        <begin position="101"/>
        <end position="105"/>
    </location>
    <ligand>
        <name>ATP</name>
        <dbReference type="ChEBI" id="CHEBI:30616"/>
    </ligand>
</feature>
<keyword evidence="11" id="KW-0963">Cytoplasm</keyword>
<evidence type="ECO:0000256" key="8">
    <source>
        <dbReference type="ARBA" id="ARBA00022967"/>
    </source>
</evidence>
<comment type="caution">
    <text evidence="15">The sequence shown here is derived from an EMBL/GenBank/DDBJ whole genome shotgun (WGS) entry which is preliminary data.</text>
</comment>
<sequence>MFKMFDKWKQDRKLKAARAILPEVNALKEQLAAESDEALRARFEDFRAKARAGAPVEAMLPAIFAAVSEAAFRTLRIRPFDVQVLGGLALCQGAVAEMATGEGKTLTAAFAVFVQHLTGRQVHVCTANEYLAQRDAHTLFPLYQFLGLQVGVVRISQDRDEKQLVYSCDVVYGTHMAFAMDYLADHLVRHPNEAVQVRGRGFALVDEADSVLIDDARIPVVLTASRPVDPELYETVAGWAQKLTRAPDANGVGDFWIDGQDRQAVLTEAGYDAVNALFIEAGLLSANESEHYTGEHQQLLHKVTAALAARHILHRDQHYVVQDGRIVLVDELTGRLNPGRSWDAGLQQALEAKEGLELSPESSVLGRISLQHYFKLYEGLAGMTGTATTEAEELLAVYGLPVVEIPTNKPCIRVDEPDRFYRTQAAKIAAVVEDVIARHAKGQPVLIGTASIEQSEALSALLAAKGLAHEVLNARQHEREAEIIAQAGAPGAITVSTNMSGRGVDIILGGNPDGELRRRWAAMGEEAWNAMSGAEQKTLVDEIRAQQSAAADFVRKAGGLHIIGMERYESRRMDRQLRGRAGRQGDPGSTCFYISFEDPLVENFAGEKIRGLLTQLDIKPGDELESALVKKAIDSAQRQVEGRSADARLHLIKFDEVLNEQRRVIYAQRDEILWADNLSSWLSELRDEQAELLCEQFAPEKEVQEGWDLKGLSDALAQFGVTLEPDEALRDLEAEDLLAKVKSLMDERHAQAAAQVPAENLDNAERYVVLSMLDQNWFYHLEDLAELRRGINLRAHAKVDPQLAYKKEAFKMFERMLDAIKVGMVTSALTWRLSPSEPTPDASS</sequence>
<dbReference type="GO" id="GO:0031522">
    <property type="term" value="C:cell envelope Sec protein transport complex"/>
    <property type="evidence" value="ECO:0007669"/>
    <property type="project" value="UniProtKB-ARBA"/>
</dbReference>
<dbReference type="CDD" id="cd18803">
    <property type="entry name" value="SF2_C_secA"/>
    <property type="match status" value="1"/>
</dbReference>
<evidence type="ECO:0000259" key="13">
    <source>
        <dbReference type="PROSITE" id="PS51192"/>
    </source>
</evidence>
<keyword evidence="5 11" id="KW-0547">Nucleotide-binding</keyword>
<evidence type="ECO:0000256" key="1">
    <source>
        <dbReference type="ARBA" id="ARBA00004170"/>
    </source>
</evidence>
<comment type="subcellular location">
    <subcellularLocation>
        <location evidence="11">Cell membrane</location>
        <topology evidence="11">Peripheral membrane protein</topology>
        <orientation evidence="11">Cytoplasmic side</orientation>
    </subcellularLocation>
    <subcellularLocation>
        <location evidence="11">Cytoplasm</location>
    </subcellularLocation>
    <subcellularLocation>
        <location evidence="1">Membrane</location>
        <topology evidence="1">Peripheral membrane protein</topology>
    </subcellularLocation>
    <text evidence="11">Distribution is 50-50.</text>
</comment>
<dbReference type="AlphaFoldDB" id="A0A106QC10"/>
<dbReference type="InterPro" id="IPR036670">
    <property type="entry name" value="SecA_X-link_sf"/>
</dbReference>
<evidence type="ECO:0000256" key="5">
    <source>
        <dbReference type="ARBA" id="ARBA00022741"/>
    </source>
</evidence>
<evidence type="ECO:0000313" key="15">
    <source>
        <dbReference type="EMBL" id="KWA84073.1"/>
    </source>
</evidence>
<dbReference type="EC" id="7.4.2.8" evidence="11"/>
<organism evidence="15 16">
    <name type="scientific">Burkholderia ubonensis</name>
    <dbReference type="NCBI Taxonomy" id="101571"/>
    <lineage>
        <taxon>Bacteria</taxon>
        <taxon>Pseudomonadati</taxon>
        <taxon>Pseudomonadota</taxon>
        <taxon>Betaproteobacteria</taxon>
        <taxon>Burkholderiales</taxon>
        <taxon>Burkholderiaceae</taxon>
        <taxon>Burkholderia</taxon>
        <taxon>Burkholderia cepacia complex</taxon>
    </lineage>
</organism>
<dbReference type="CDD" id="cd17928">
    <property type="entry name" value="DEXDc_SecA"/>
    <property type="match status" value="1"/>
</dbReference>
<dbReference type="InterPro" id="IPR014018">
    <property type="entry name" value="SecA_motor_DEAD"/>
</dbReference>
<comment type="function">
    <text evidence="11">Part of the Sec protein translocase complex. Interacts with the SecYEG preprotein conducting channel. Has a central role in coupling the hydrolysis of ATP to the transfer of proteins into and across the cell membrane, serving both as a receptor for the preprotein-SecB complex and as an ATP-driven molecular motor driving the stepwise translocation of polypeptide chains across the membrane.</text>
</comment>
<accession>A0A106QC10</accession>
<dbReference type="Pfam" id="PF21090">
    <property type="entry name" value="P-loop_SecA"/>
    <property type="match status" value="1"/>
</dbReference>
<proteinExistence type="inferred from homology"/>
<evidence type="ECO:0000256" key="4">
    <source>
        <dbReference type="ARBA" id="ARBA00022475"/>
    </source>
</evidence>
<evidence type="ECO:0000256" key="7">
    <source>
        <dbReference type="ARBA" id="ARBA00022927"/>
    </source>
</evidence>
<dbReference type="GO" id="GO:0005829">
    <property type="term" value="C:cytosol"/>
    <property type="evidence" value="ECO:0007669"/>
    <property type="project" value="TreeGrafter"/>
</dbReference>
<evidence type="ECO:0000259" key="14">
    <source>
        <dbReference type="PROSITE" id="PS51196"/>
    </source>
</evidence>
<comment type="similarity">
    <text evidence="2 11 12">Belongs to the SecA family.</text>
</comment>
<dbReference type="PROSITE" id="PS51196">
    <property type="entry name" value="SECA_MOTOR_DEAD"/>
    <property type="match status" value="1"/>
</dbReference>
<keyword evidence="8 11" id="KW-1278">Translocase</keyword>
<dbReference type="InterPro" id="IPR014001">
    <property type="entry name" value="Helicase_ATP-bd"/>
</dbReference>
<dbReference type="SMART" id="SM00957">
    <property type="entry name" value="SecA_DEAD"/>
    <property type="match status" value="1"/>
</dbReference>
<evidence type="ECO:0000256" key="3">
    <source>
        <dbReference type="ARBA" id="ARBA00022448"/>
    </source>
</evidence>
<evidence type="ECO:0000256" key="6">
    <source>
        <dbReference type="ARBA" id="ARBA00022840"/>
    </source>
</evidence>
<dbReference type="GO" id="GO:0005886">
    <property type="term" value="C:plasma membrane"/>
    <property type="evidence" value="ECO:0007669"/>
    <property type="project" value="UniProtKB-SubCell"/>
</dbReference>
<dbReference type="EMBL" id="LPHD01000049">
    <property type="protein sequence ID" value="KWA84073.1"/>
    <property type="molecule type" value="Genomic_DNA"/>
</dbReference>
<evidence type="ECO:0000313" key="16">
    <source>
        <dbReference type="Proteomes" id="UP000060630"/>
    </source>
</evidence>
<feature type="domain" description="Helicase ATP-binding" evidence="13">
    <location>
        <begin position="85"/>
        <end position="225"/>
    </location>
</feature>
<dbReference type="NCBIfam" id="NF009538">
    <property type="entry name" value="PRK12904.1"/>
    <property type="match status" value="1"/>
</dbReference>
<name>A0A106QC10_9BURK</name>
<dbReference type="Pfam" id="PF01043">
    <property type="entry name" value="SecA_PP_bind"/>
    <property type="match status" value="1"/>
</dbReference>
<comment type="catalytic activity">
    <reaction evidence="11">
        <text>ATP + H2O + cellular proteinSide 1 = ADP + phosphate + cellular proteinSide 2.</text>
        <dbReference type="EC" id="7.4.2.8"/>
    </reaction>
</comment>
<dbReference type="Gene3D" id="3.40.50.300">
    <property type="entry name" value="P-loop containing nucleotide triphosphate hydrolases"/>
    <property type="match status" value="2"/>
</dbReference>
<dbReference type="InterPro" id="IPR011130">
    <property type="entry name" value="SecA_preprotein_X-link_dom"/>
</dbReference>
<dbReference type="HAMAP" id="MF_01382">
    <property type="entry name" value="SecA"/>
    <property type="match status" value="1"/>
</dbReference>
<dbReference type="PROSITE" id="PS51192">
    <property type="entry name" value="HELICASE_ATP_BIND_1"/>
    <property type="match status" value="1"/>
</dbReference>